<dbReference type="eggNOG" id="COG0042">
    <property type="taxonomic scope" value="Bacteria"/>
</dbReference>
<keyword evidence="15" id="KW-0547">Nucleotide-binding</keyword>
<dbReference type="EMBL" id="AWSQ01000001">
    <property type="protein sequence ID" value="KFX71512.1"/>
    <property type="molecule type" value="Genomic_DNA"/>
</dbReference>
<keyword evidence="3 12" id="KW-0820">tRNA-binding</keyword>
<protein>
    <recommendedName>
        <fullName evidence="12">tRNA-dihydrouridine synthase B</fullName>
        <ecNumber evidence="12">1.3.1.-</ecNumber>
    </recommendedName>
</protein>
<evidence type="ECO:0000256" key="5">
    <source>
        <dbReference type="ARBA" id="ARBA00022643"/>
    </source>
</evidence>
<evidence type="ECO:0000256" key="15">
    <source>
        <dbReference type="PIRSR" id="PIRSR006621-2"/>
    </source>
</evidence>
<keyword evidence="8 12" id="KW-0694">RNA-binding</keyword>
<dbReference type="STRING" id="1395571.TMS3_0106190"/>
<evidence type="ECO:0000256" key="3">
    <source>
        <dbReference type="ARBA" id="ARBA00022555"/>
    </source>
</evidence>
<dbReference type="InterPro" id="IPR013785">
    <property type="entry name" value="Aldolase_TIM"/>
</dbReference>
<accession>A0A0A1YNM8</accession>
<comment type="catalytic activity">
    <reaction evidence="11 12">
        <text>a 5,6-dihydrouridine in tRNA + NAD(+) = a uridine in tRNA + NADH + H(+)</text>
        <dbReference type="Rhea" id="RHEA:54452"/>
        <dbReference type="Rhea" id="RHEA-COMP:13339"/>
        <dbReference type="Rhea" id="RHEA-COMP:13887"/>
        <dbReference type="ChEBI" id="CHEBI:15378"/>
        <dbReference type="ChEBI" id="CHEBI:57540"/>
        <dbReference type="ChEBI" id="CHEBI:57945"/>
        <dbReference type="ChEBI" id="CHEBI:65315"/>
        <dbReference type="ChEBI" id="CHEBI:74443"/>
    </reaction>
</comment>
<comment type="similarity">
    <text evidence="12">Belongs to the Dus family. DusB subfamily.</text>
</comment>
<dbReference type="GO" id="GO:0000049">
    <property type="term" value="F:tRNA binding"/>
    <property type="evidence" value="ECO:0007669"/>
    <property type="project" value="UniProtKB-UniRule"/>
</dbReference>
<evidence type="ECO:0000256" key="7">
    <source>
        <dbReference type="ARBA" id="ARBA00022857"/>
    </source>
</evidence>
<comment type="cofactor">
    <cofactor evidence="1 12 13 15">
        <name>FMN</name>
        <dbReference type="ChEBI" id="CHEBI:58210"/>
    </cofactor>
</comment>
<dbReference type="InterPro" id="IPR035587">
    <property type="entry name" value="DUS-like_FMN-bd"/>
</dbReference>
<keyword evidence="4 12" id="KW-0285">Flavoprotein</keyword>
<proteinExistence type="inferred from homology"/>
<dbReference type="AlphaFoldDB" id="A0A0A1YNM8"/>
<dbReference type="GO" id="GO:0010181">
    <property type="term" value="F:FMN binding"/>
    <property type="evidence" value="ECO:0007669"/>
    <property type="project" value="UniProtKB-UniRule"/>
</dbReference>
<dbReference type="Pfam" id="PF01207">
    <property type="entry name" value="Dus"/>
    <property type="match status" value="1"/>
</dbReference>
<keyword evidence="9 12" id="KW-0560">Oxidoreductase</keyword>
<feature type="binding site" evidence="15">
    <location>
        <position position="172"/>
    </location>
    <ligand>
        <name>FMN</name>
        <dbReference type="ChEBI" id="CHEBI:58210"/>
    </ligand>
</feature>
<dbReference type="GO" id="GO:0017150">
    <property type="term" value="F:tRNA dihydrouridine synthase activity"/>
    <property type="evidence" value="ECO:0007669"/>
    <property type="project" value="UniProtKB-UniRule"/>
</dbReference>
<dbReference type="Gene3D" id="1.10.1200.80">
    <property type="entry name" value="Putative flavin oxidoreducatase, domain 2"/>
    <property type="match status" value="1"/>
</dbReference>
<evidence type="ECO:0000256" key="6">
    <source>
        <dbReference type="ARBA" id="ARBA00022694"/>
    </source>
</evidence>
<sequence length="332" mass="35852">MSALRIGPYTLPNSLILAPMAGVTDGPFRQLCRRLGAGLVVSEMITSDVRLWNTRKSSLRLPHEGDPEPRSVQIAGGDPQMLAEAAQRNVELGAQIIDINMGCPAKKVCNKAAGSALLKDEPLVREILQAVVAAVDVPVTLKIRTGWDRQNKNGIEVAKIAEQAGIVALAVHGRTRADLYTGDAEYDSIAAIKQAVSIPVFANGDIDSPEKAKAVLAATGADALLIGRAAQGRPWIFREIEHYLRTGEKLPAPSLLEVECILLEHLAALHAFYGDVMGVRIARKHVGWYLATLPGAREFRAQFNRLDSTDAQCANVREFFGERHNDGEGVAA</sequence>
<comment type="function">
    <text evidence="2 12 13">Catalyzes the synthesis of 5,6-dihydrouridine (D), a modified base found in the D-loop of most tRNAs, via the reduction of the C5-C6 double bond in target uridines.</text>
</comment>
<evidence type="ECO:0000313" key="18">
    <source>
        <dbReference type="Proteomes" id="UP000030063"/>
    </source>
</evidence>
<dbReference type="PROSITE" id="PS01136">
    <property type="entry name" value="UPF0034"/>
    <property type="match status" value="1"/>
</dbReference>
<feature type="domain" description="DUS-like FMN-binding" evidence="16">
    <location>
        <begin position="16"/>
        <end position="318"/>
    </location>
</feature>
<dbReference type="InterPro" id="IPR004652">
    <property type="entry name" value="DusB-like"/>
</dbReference>
<feature type="binding site" evidence="12 15">
    <location>
        <position position="73"/>
    </location>
    <ligand>
        <name>FMN</name>
        <dbReference type="ChEBI" id="CHEBI:58210"/>
    </ligand>
</feature>
<feature type="binding site" evidence="12 15">
    <location>
        <begin position="19"/>
        <end position="21"/>
    </location>
    <ligand>
        <name>FMN</name>
        <dbReference type="ChEBI" id="CHEBI:58210"/>
    </ligand>
</feature>
<evidence type="ECO:0000313" key="17">
    <source>
        <dbReference type="EMBL" id="KFX71512.1"/>
    </source>
</evidence>
<evidence type="ECO:0000256" key="13">
    <source>
        <dbReference type="PIRNR" id="PIRNR006621"/>
    </source>
</evidence>
<comment type="caution">
    <text evidence="17">The sequence shown here is derived from an EMBL/GenBank/DDBJ whole genome shotgun (WGS) entry which is preliminary data.</text>
</comment>
<dbReference type="SUPFAM" id="SSF51395">
    <property type="entry name" value="FMN-linked oxidoreductases"/>
    <property type="match status" value="1"/>
</dbReference>
<keyword evidence="6 12" id="KW-0819">tRNA processing</keyword>
<evidence type="ECO:0000256" key="12">
    <source>
        <dbReference type="HAMAP-Rule" id="MF_02042"/>
    </source>
</evidence>
<evidence type="ECO:0000256" key="10">
    <source>
        <dbReference type="ARBA" id="ARBA00048205"/>
    </source>
</evidence>
<feature type="binding site" evidence="12">
    <location>
        <begin position="203"/>
        <end position="205"/>
    </location>
    <ligand>
        <name>FMN</name>
        <dbReference type="ChEBI" id="CHEBI:58210"/>
    </ligand>
</feature>
<dbReference type="EC" id="1.3.1.-" evidence="12"/>
<keyword evidence="18" id="KW-1185">Reference proteome</keyword>
<organism evidence="17 18">
    <name type="scientific">Pseudomonas taeanensis MS-3</name>
    <dbReference type="NCBI Taxonomy" id="1395571"/>
    <lineage>
        <taxon>Bacteria</taxon>
        <taxon>Pseudomonadati</taxon>
        <taxon>Pseudomonadota</taxon>
        <taxon>Gammaproteobacteria</taxon>
        <taxon>Pseudomonadales</taxon>
        <taxon>Pseudomonadaceae</taxon>
        <taxon>Pseudomonas</taxon>
    </lineage>
</organism>
<evidence type="ECO:0000256" key="11">
    <source>
        <dbReference type="ARBA" id="ARBA00048802"/>
    </source>
</evidence>
<gene>
    <name evidence="12" type="primary">dusB</name>
    <name evidence="17" type="ORF">TMS3_0106190</name>
</gene>
<dbReference type="PANTHER" id="PTHR45846:SF1">
    <property type="entry name" value="TRNA-DIHYDROURIDINE(47) SYNTHASE [NAD(P)(+)]-LIKE"/>
    <property type="match status" value="1"/>
</dbReference>
<dbReference type="Proteomes" id="UP000030063">
    <property type="component" value="Unassembled WGS sequence"/>
</dbReference>
<dbReference type="InterPro" id="IPR024036">
    <property type="entry name" value="tRNA-dHydroUridine_Synthase_C"/>
</dbReference>
<keyword evidence="5 12" id="KW-0288">FMN</keyword>
<evidence type="ECO:0000256" key="4">
    <source>
        <dbReference type="ARBA" id="ARBA00022630"/>
    </source>
</evidence>
<dbReference type="HAMAP" id="MF_02042">
    <property type="entry name" value="DusB_subfam"/>
    <property type="match status" value="1"/>
</dbReference>
<name>A0A0A1YNM8_9PSED</name>
<dbReference type="RefSeq" id="WP_025164356.1">
    <property type="nucleotide sequence ID" value="NZ_AWSQ01000001.1"/>
</dbReference>
<dbReference type="InterPro" id="IPR032887">
    <property type="entry name" value="DusB"/>
</dbReference>
<evidence type="ECO:0000259" key="16">
    <source>
        <dbReference type="Pfam" id="PF01207"/>
    </source>
</evidence>
<dbReference type="Gene3D" id="3.20.20.70">
    <property type="entry name" value="Aldolase class I"/>
    <property type="match status" value="1"/>
</dbReference>
<feature type="active site" description="Proton donor" evidence="12 14">
    <location>
        <position position="103"/>
    </location>
</feature>
<dbReference type="GO" id="GO:0050660">
    <property type="term" value="F:flavin adenine dinucleotide binding"/>
    <property type="evidence" value="ECO:0007669"/>
    <property type="project" value="InterPro"/>
</dbReference>
<dbReference type="OrthoDB" id="9764501at2"/>
<dbReference type="PIRSF" id="PIRSF006621">
    <property type="entry name" value="Dus"/>
    <property type="match status" value="1"/>
</dbReference>
<keyword evidence="7 12" id="KW-0521">NADP</keyword>
<evidence type="ECO:0000256" key="14">
    <source>
        <dbReference type="PIRSR" id="PIRSR006621-1"/>
    </source>
</evidence>
<dbReference type="NCBIfam" id="TIGR00737">
    <property type="entry name" value="nifR3_yhdG"/>
    <property type="match status" value="1"/>
</dbReference>
<evidence type="ECO:0000256" key="2">
    <source>
        <dbReference type="ARBA" id="ARBA00002790"/>
    </source>
</evidence>
<dbReference type="CDD" id="cd02801">
    <property type="entry name" value="DUS_like_FMN"/>
    <property type="match status" value="1"/>
</dbReference>
<feature type="binding site" evidence="12 15">
    <location>
        <position position="142"/>
    </location>
    <ligand>
        <name>FMN</name>
        <dbReference type="ChEBI" id="CHEBI:58210"/>
    </ligand>
</feature>
<evidence type="ECO:0000256" key="9">
    <source>
        <dbReference type="ARBA" id="ARBA00023002"/>
    </source>
</evidence>
<dbReference type="PANTHER" id="PTHR45846">
    <property type="entry name" value="TRNA-DIHYDROURIDINE(47) SYNTHASE [NAD(P)(+)]-LIKE"/>
    <property type="match status" value="1"/>
</dbReference>
<evidence type="ECO:0000256" key="8">
    <source>
        <dbReference type="ARBA" id="ARBA00022884"/>
    </source>
</evidence>
<feature type="binding site" evidence="12 15">
    <location>
        <begin position="227"/>
        <end position="228"/>
    </location>
    <ligand>
        <name>FMN</name>
        <dbReference type="ChEBI" id="CHEBI:58210"/>
    </ligand>
</feature>
<reference evidence="17 18" key="1">
    <citation type="journal article" date="2014" name="Genome Announc.">
        <title>Draft Genome Sequence of Petroleum Oil-Degrading Marine Bacterium Pseudomonas taeanensis Strain MS-3, Isolated from a Crude Oil-Contaminated Seashore.</title>
        <authorList>
            <person name="Lee S.Y."/>
            <person name="Kim S.H."/>
            <person name="Lee D.G."/>
            <person name="Shin S."/>
            <person name="Yun S.H."/>
            <person name="Choi C.W."/>
            <person name="Chung Y.H."/>
            <person name="Choi J.S."/>
            <person name="Kahng H.Y."/>
            <person name="Kim S.I."/>
        </authorList>
    </citation>
    <scope>NUCLEOTIDE SEQUENCE [LARGE SCALE GENOMIC DNA]</scope>
    <source>
        <strain evidence="17 18">MS-3</strain>
    </source>
</reference>
<comment type="catalytic activity">
    <reaction evidence="10 12">
        <text>a 5,6-dihydrouridine in tRNA + NADP(+) = a uridine in tRNA + NADPH + H(+)</text>
        <dbReference type="Rhea" id="RHEA:23624"/>
        <dbReference type="Rhea" id="RHEA-COMP:13339"/>
        <dbReference type="Rhea" id="RHEA-COMP:13887"/>
        <dbReference type="ChEBI" id="CHEBI:15378"/>
        <dbReference type="ChEBI" id="CHEBI:57783"/>
        <dbReference type="ChEBI" id="CHEBI:58349"/>
        <dbReference type="ChEBI" id="CHEBI:65315"/>
        <dbReference type="ChEBI" id="CHEBI:74443"/>
    </reaction>
</comment>
<comment type="similarity">
    <text evidence="13">Belongs to the dus family.</text>
</comment>
<evidence type="ECO:0000256" key="1">
    <source>
        <dbReference type="ARBA" id="ARBA00001917"/>
    </source>
</evidence>
<dbReference type="InterPro" id="IPR001269">
    <property type="entry name" value="DUS_fam"/>
</dbReference>
<dbReference type="InterPro" id="IPR018517">
    <property type="entry name" value="tRNA_hU_synthase_CS"/>
</dbReference>